<feature type="region of interest" description="Disordered" evidence="1">
    <location>
        <begin position="615"/>
        <end position="635"/>
    </location>
</feature>
<evidence type="ECO:0008006" key="5">
    <source>
        <dbReference type="Google" id="ProtNLM"/>
    </source>
</evidence>
<reference evidence="3 4" key="1">
    <citation type="journal article" date="2020" name="J. Phycol.">
        <title>Comparative genome analysis reveals Cyanidiococcus gen. nov., a new extremophilic red algal genus sister to Cyanidioschyzon (Cyanidioschyzonaceae, Rhodophyta).</title>
        <authorList>
            <person name="Liu S.-L."/>
            <person name="Chiang Y.-R."/>
            <person name="Yoon H.S."/>
            <person name="Fu H.-Y."/>
        </authorList>
    </citation>
    <scope>NUCLEOTIDE SEQUENCE [LARGE SCALE GENOMIC DNA]</scope>
    <source>
        <strain evidence="3 4">THAL066</strain>
    </source>
</reference>
<dbReference type="AlphaFoldDB" id="A0A7J7IM60"/>
<gene>
    <name evidence="3" type="ORF">F1559_000268</name>
</gene>
<dbReference type="Proteomes" id="UP000530660">
    <property type="component" value="Unassembled WGS sequence"/>
</dbReference>
<feature type="compositionally biased region" description="Polar residues" evidence="1">
    <location>
        <begin position="622"/>
        <end position="635"/>
    </location>
</feature>
<evidence type="ECO:0000313" key="4">
    <source>
        <dbReference type="Proteomes" id="UP000530660"/>
    </source>
</evidence>
<sequence>MLRCSRRCHFCNAALPEPSRFLQWLKRPPKNSVVEAERFRLECPACGGYNGFDERSQTGYDDRWPAVFAARSGRASRAQRLQPSNVHGATATGVRERKRTNRVHELGLGMSNDSFAFSDSRAVLCGSCLRNLERWRLARAALSLDDEADQRSKEKAWARSGALAGDRARLEDELAAIDAAYALCPRCVQAVESRLAQVDVAVRKWFVLQRLEASQQERLHGEFSRGLGRMSGSQGRQGMLRRTVWQPNKRRMDGVDQKSPPAVIHEAFDRRRWGMRQSLGGHTRLWIATMGCSAAVLGWVLWRLHRVGFPGWHGNRPEWMSLLPQDGGWLVQQTQSIHAATNRLYLHMLQRWTKLEPLVFSLATPVSAGIMMLVSTFCWMLCRWFGNRDRCSSNTGHGHADWPEVRLASAFQQRLHLPALSAEQARRGEGMAARHPTLITSPFLCRSSSGRNALDVDSYQSRKRSRPRWIIAAFRRRLGQLVAAGWIQLYKRLMPRLSGHVGSLLLGWDRFDAVRFALILFHLTEAAMPQSLLRTLRWPLTSPLIYLLLLSCSLFNLFYHGRVSISTRKRTVSPQNDRMANAAKEERVLPLYEATEPYGSMQLSTRTFRPQPGDLSAAQGERFSNSRSSGLTSPTAHGASCEACSLTSPLSSRPDLINVALLVLHGTLYVDALKRLARGLVAREWFRVSYTCGDWLWQRFRKLLRLDILSLVLLLVLIRRQRLLQPRSAASSL</sequence>
<evidence type="ECO:0000256" key="2">
    <source>
        <dbReference type="SAM" id="Phobius"/>
    </source>
</evidence>
<comment type="caution">
    <text evidence="3">The sequence shown here is derived from an EMBL/GenBank/DDBJ whole genome shotgun (WGS) entry which is preliminary data.</text>
</comment>
<evidence type="ECO:0000313" key="3">
    <source>
        <dbReference type="EMBL" id="KAF6003734.1"/>
    </source>
</evidence>
<proteinExistence type="predicted"/>
<feature type="transmembrane region" description="Helical" evidence="2">
    <location>
        <begin position="358"/>
        <end position="382"/>
    </location>
</feature>
<keyword evidence="2" id="KW-1133">Transmembrane helix</keyword>
<feature type="transmembrane region" description="Helical" evidence="2">
    <location>
        <begin position="285"/>
        <end position="302"/>
    </location>
</feature>
<organism evidence="3 4">
    <name type="scientific">Cyanidiococcus yangmingshanensis</name>
    <dbReference type="NCBI Taxonomy" id="2690220"/>
    <lineage>
        <taxon>Eukaryota</taxon>
        <taxon>Rhodophyta</taxon>
        <taxon>Bangiophyceae</taxon>
        <taxon>Cyanidiales</taxon>
        <taxon>Cyanidiaceae</taxon>
        <taxon>Cyanidiococcus</taxon>
    </lineage>
</organism>
<keyword evidence="2" id="KW-0812">Transmembrane</keyword>
<accession>A0A7J7IM60</accession>
<feature type="transmembrane region" description="Helical" evidence="2">
    <location>
        <begin position="543"/>
        <end position="560"/>
    </location>
</feature>
<keyword evidence="4" id="KW-1185">Reference proteome</keyword>
<protein>
    <recommendedName>
        <fullName evidence="5">Ima1 N-terminal domain-containing protein</fullName>
    </recommendedName>
</protein>
<name>A0A7J7IM60_9RHOD</name>
<evidence type="ECO:0000256" key="1">
    <source>
        <dbReference type="SAM" id="MobiDB-lite"/>
    </source>
</evidence>
<dbReference type="OrthoDB" id="10684652at2759"/>
<keyword evidence="2" id="KW-0472">Membrane</keyword>
<dbReference type="EMBL" id="VWRR01000005">
    <property type="protein sequence ID" value="KAF6003734.1"/>
    <property type="molecule type" value="Genomic_DNA"/>
</dbReference>